<dbReference type="Proteomes" id="UP000653674">
    <property type="component" value="Unassembled WGS sequence"/>
</dbReference>
<protein>
    <submittedName>
        <fullName evidence="6">Quercetin 2,3-dioxygenase</fullName>
    </submittedName>
</protein>
<dbReference type="SUPFAM" id="SSF51182">
    <property type="entry name" value="RmlC-like cupins"/>
    <property type="match status" value="1"/>
</dbReference>
<organism evidence="6 7">
    <name type="scientific">Planosporangium flavigriseum</name>
    <dbReference type="NCBI Taxonomy" id="373681"/>
    <lineage>
        <taxon>Bacteria</taxon>
        <taxon>Bacillati</taxon>
        <taxon>Actinomycetota</taxon>
        <taxon>Actinomycetes</taxon>
        <taxon>Micromonosporales</taxon>
        <taxon>Micromonosporaceae</taxon>
        <taxon>Planosporangium</taxon>
    </lineage>
</organism>
<proteinExistence type="inferred from homology"/>
<dbReference type="InterPro" id="IPR012093">
    <property type="entry name" value="Pirin"/>
</dbReference>
<feature type="binding site" evidence="2">
    <location>
        <position position="57"/>
    </location>
    <ligand>
        <name>Fe cation</name>
        <dbReference type="ChEBI" id="CHEBI:24875"/>
    </ligand>
</feature>
<evidence type="ECO:0000313" key="7">
    <source>
        <dbReference type="Proteomes" id="UP000653674"/>
    </source>
</evidence>
<dbReference type="GO" id="GO:0046872">
    <property type="term" value="F:metal ion binding"/>
    <property type="evidence" value="ECO:0007669"/>
    <property type="project" value="UniProtKB-KW"/>
</dbReference>
<comment type="similarity">
    <text evidence="1 3">Belongs to the pirin family.</text>
</comment>
<dbReference type="AlphaFoldDB" id="A0A8J3LK54"/>
<feature type="domain" description="Quercetin 2,3-dioxygenase C-terminal cupin" evidence="5">
    <location>
        <begin position="148"/>
        <end position="231"/>
    </location>
</feature>
<evidence type="ECO:0000256" key="1">
    <source>
        <dbReference type="ARBA" id="ARBA00008416"/>
    </source>
</evidence>
<feature type="binding site" evidence="2">
    <location>
        <position position="104"/>
    </location>
    <ligand>
        <name>Fe cation</name>
        <dbReference type="ChEBI" id="CHEBI:24875"/>
    </ligand>
</feature>
<reference evidence="6" key="1">
    <citation type="submission" date="2021-01" db="EMBL/GenBank/DDBJ databases">
        <title>Whole genome shotgun sequence of Planosporangium flavigriseum NBRC 105377.</title>
        <authorList>
            <person name="Komaki H."/>
            <person name="Tamura T."/>
        </authorList>
    </citation>
    <scope>NUCLEOTIDE SEQUENCE</scope>
    <source>
        <strain evidence="6">NBRC 105377</strain>
    </source>
</reference>
<evidence type="ECO:0000259" key="4">
    <source>
        <dbReference type="Pfam" id="PF02678"/>
    </source>
</evidence>
<feature type="binding site" evidence="2">
    <location>
        <position position="102"/>
    </location>
    <ligand>
        <name>Fe cation</name>
        <dbReference type="ChEBI" id="CHEBI:24875"/>
    </ligand>
</feature>
<dbReference type="EMBL" id="BONU01000014">
    <property type="protein sequence ID" value="GIG74127.1"/>
    <property type="molecule type" value="Genomic_DNA"/>
</dbReference>
<comment type="cofactor">
    <cofactor evidence="2">
        <name>Fe cation</name>
        <dbReference type="ChEBI" id="CHEBI:24875"/>
    </cofactor>
    <text evidence="2">Binds 1 Fe cation per subunit.</text>
</comment>
<evidence type="ECO:0000259" key="5">
    <source>
        <dbReference type="Pfam" id="PF17954"/>
    </source>
</evidence>
<feature type="domain" description="Pirin N-terminal" evidence="4">
    <location>
        <begin position="15"/>
        <end position="120"/>
    </location>
</feature>
<dbReference type="RefSeq" id="WP_168075228.1">
    <property type="nucleotide sequence ID" value="NZ_BAAAQJ010000019.1"/>
</dbReference>
<accession>A0A8J3LK54</accession>
<dbReference type="PIRSF" id="PIRSF006232">
    <property type="entry name" value="Pirin"/>
    <property type="match status" value="1"/>
</dbReference>
<sequence>MLTIRRDAEIFETDGGWFHACWHFSFDRYHDPQQMGVGPLRVFNDDRIVAGAEWPMHPHRDIESLTYVVEGHFEHADSLGNDGRLEPGGTQGMSFSHRGAMHSERNASRTEPLRFLQFWILPAAESAESGVQQRQHTADERTDRWLQIMGPAGEEGLDLRQDARVRVARLTAGRQLTHAWGDGRGGYLYVIGGDASLDGQKVATGDAAKVHGPHEVVVQAAADTELINIDVPLAYEPVGVWAGHR</sequence>
<dbReference type="Pfam" id="PF02678">
    <property type="entry name" value="Pirin"/>
    <property type="match status" value="1"/>
</dbReference>
<gene>
    <name evidence="6" type="ORF">Pfl04_25310</name>
</gene>
<feature type="binding site" evidence="2">
    <location>
        <position position="59"/>
    </location>
    <ligand>
        <name>Fe cation</name>
        <dbReference type="ChEBI" id="CHEBI:24875"/>
    </ligand>
</feature>
<dbReference type="Gene3D" id="2.60.120.10">
    <property type="entry name" value="Jelly Rolls"/>
    <property type="match status" value="2"/>
</dbReference>
<dbReference type="InterPro" id="IPR003829">
    <property type="entry name" value="Pirin_N_dom"/>
</dbReference>
<comment type="caution">
    <text evidence="6">The sequence shown here is derived from an EMBL/GenBank/DDBJ whole genome shotgun (WGS) entry which is preliminary data.</text>
</comment>
<keyword evidence="7" id="KW-1185">Reference proteome</keyword>
<dbReference type="PANTHER" id="PTHR43212:SF3">
    <property type="entry name" value="QUERCETIN 2,3-DIOXYGENASE"/>
    <property type="match status" value="1"/>
</dbReference>
<keyword evidence="2" id="KW-0479">Metal-binding</keyword>
<evidence type="ECO:0000256" key="2">
    <source>
        <dbReference type="PIRSR" id="PIRSR006232-1"/>
    </source>
</evidence>
<keyword evidence="2" id="KW-0408">Iron</keyword>
<dbReference type="PANTHER" id="PTHR43212">
    <property type="entry name" value="QUERCETIN 2,3-DIOXYGENASE"/>
    <property type="match status" value="1"/>
</dbReference>
<dbReference type="InterPro" id="IPR011051">
    <property type="entry name" value="RmlC_Cupin_sf"/>
</dbReference>
<evidence type="ECO:0000256" key="3">
    <source>
        <dbReference type="RuleBase" id="RU003457"/>
    </source>
</evidence>
<dbReference type="InterPro" id="IPR041602">
    <property type="entry name" value="Quercetinase_C"/>
</dbReference>
<name>A0A8J3LK54_9ACTN</name>
<dbReference type="InterPro" id="IPR014710">
    <property type="entry name" value="RmlC-like_jellyroll"/>
</dbReference>
<evidence type="ECO:0000313" key="6">
    <source>
        <dbReference type="EMBL" id="GIG74127.1"/>
    </source>
</evidence>
<dbReference type="Pfam" id="PF17954">
    <property type="entry name" value="Pirin_C_2"/>
    <property type="match status" value="1"/>
</dbReference>